<dbReference type="PIRSF" id="PIRSF005902">
    <property type="entry name" value="DNase_TatD"/>
    <property type="match status" value="1"/>
</dbReference>
<sequence length="274" mass="30965">MTKPLIQRQNDPTGSTMTNLFDTHCHLDFDVFSEGVEQYLADAGKSHVTKFMVPAIGKANWARLHAISKQYRNVYFAVGFHPYFLDDYSSSHLESLRDFLIQRSGQCVAIGECGLDFAIGVDVQKQEDFFVAQLTLATEFKLPIVVHERQSHNRLIQLIMQNKFKGGGVVHGFSGSKQQALEWIKLGFFIGVGGTITYPRAKKTRTTISELPLESLVLETDAPDMPFNGLQGQLNHSKYLEVLLNELALLRKETKQSVAVRMWQNSHLLFDICE</sequence>
<comment type="similarity">
    <text evidence="1">Belongs to the metallo-dependent hydrolases superfamily. TatD-type hydrolase family.</text>
</comment>
<dbReference type="PANTHER" id="PTHR46124:SF3">
    <property type="entry name" value="HYDROLASE"/>
    <property type="match status" value="1"/>
</dbReference>
<evidence type="ECO:0000256" key="2">
    <source>
        <dbReference type="ARBA" id="ARBA00022801"/>
    </source>
</evidence>
<keyword evidence="4" id="KW-1185">Reference proteome</keyword>
<gene>
    <name evidence="3" type="ORF">AB4566_03635</name>
</gene>
<dbReference type="InterPro" id="IPR001130">
    <property type="entry name" value="TatD-like"/>
</dbReference>
<dbReference type="Proteomes" id="UP001570417">
    <property type="component" value="Unassembled WGS sequence"/>
</dbReference>
<protein>
    <submittedName>
        <fullName evidence="3">TatD family hydrolase</fullName>
        <ecNumber evidence="3">3.1.-.-</ecNumber>
    </submittedName>
</protein>
<evidence type="ECO:0000313" key="3">
    <source>
        <dbReference type="EMBL" id="MFA0567357.1"/>
    </source>
</evidence>
<dbReference type="SUPFAM" id="SSF51556">
    <property type="entry name" value="Metallo-dependent hydrolases"/>
    <property type="match status" value="1"/>
</dbReference>
<evidence type="ECO:0000256" key="1">
    <source>
        <dbReference type="ARBA" id="ARBA00009275"/>
    </source>
</evidence>
<evidence type="ECO:0000313" key="4">
    <source>
        <dbReference type="Proteomes" id="UP001570417"/>
    </source>
</evidence>
<dbReference type="PROSITE" id="PS01137">
    <property type="entry name" value="TATD_1"/>
    <property type="match status" value="1"/>
</dbReference>
<dbReference type="PROSITE" id="PS01091">
    <property type="entry name" value="TATD_3"/>
    <property type="match status" value="1"/>
</dbReference>
<dbReference type="PANTHER" id="PTHR46124">
    <property type="entry name" value="D-AMINOACYL-TRNA DEACYLASE"/>
    <property type="match status" value="1"/>
</dbReference>
<organism evidence="3 4">
    <name type="scientific">Vibrio gallaecicus</name>
    <dbReference type="NCBI Taxonomy" id="552386"/>
    <lineage>
        <taxon>Bacteria</taxon>
        <taxon>Pseudomonadati</taxon>
        <taxon>Pseudomonadota</taxon>
        <taxon>Gammaproteobacteria</taxon>
        <taxon>Vibrionales</taxon>
        <taxon>Vibrionaceae</taxon>
        <taxon>Vibrio</taxon>
    </lineage>
</organism>
<comment type="caution">
    <text evidence="3">The sequence shown here is derived from an EMBL/GenBank/DDBJ whole genome shotgun (WGS) entry which is preliminary data.</text>
</comment>
<accession>A0ABV4N862</accession>
<keyword evidence="2 3" id="KW-0378">Hydrolase</keyword>
<dbReference type="EC" id="3.1.-.-" evidence="3"/>
<dbReference type="EMBL" id="JBFRUW010000005">
    <property type="protein sequence ID" value="MFA0567357.1"/>
    <property type="molecule type" value="Genomic_DNA"/>
</dbReference>
<dbReference type="CDD" id="cd01310">
    <property type="entry name" value="TatD_DNAse"/>
    <property type="match status" value="1"/>
</dbReference>
<reference evidence="3 4" key="1">
    <citation type="journal article" date="2024" name="ISME J.">
        <title>Tailless and filamentous prophages are predominant in marine Vibrio.</title>
        <authorList>
            <person name="Steensen K."/>
            <person name="Seneca J."/>
            <person name="Bartlau N."/>
            <person name="Yu X.A."/>
            <person name="Hussain F.A."/>
            <person name="Polz M.F."/>
        </authorList>
    </citation>
    <scope>NUCLEOTIDE SEQUENCE [LARGE SCALE GENOMIC DNA]</scope>
    <source>
        <strain evidence="3 4">10N.222.51.A1</strain>
    </source>
</reference>
<dbReference type="Gene3D" id="3.20.20.140">
    <property type="entry name" value="Metal-dependent hydrolases"/>
    <property type="match status" value="1"/>
</dbReference>
<dbReference type="GO" id="GO:0016787">
    <property type="term" value="F:hydrolase activity"/>
    <property type="evidence" value="ECO:0007669"/>
    <property type="project" value="UniProtKB-KW"/>
</dbReference>
<dbReference type="InterPro" id="IPR032466">
    <property type="entry name" value="Metal_Hydrolase"/>
</dbReference>
<name>A0ABV4N862_9VIBR</name>
<dbReference type="Pfam" id="PF01026">
    <property type="entry name" value="TatD_DNase"/>
    <property type="match status" value="1"/>
</dbReference>
<proteinExistence type="inferred from homology"/>
<dbReference type="InterPro" id="IPR018228">
    <property type="entry name" value="DNase_TatD-rel_CS"/>
</dbReference>